<keyword evidence="2" id="KW-1185">Reference proteome</keyword>
<gene>
    <name evidence="1" type="ORF">SPARVUS_LOCUS15554727</name>
</gene>
<dbReference type="Proteomes" id="UP001162483">
    <property type="component" value="Unassembled WGS sequence"/>
</dbReference>
<reference evidence="1" key="1">
    <citation type="submission" date="2023-05" db="EMBL/GenBank/DDBJ databases">
        <authorList>
            <person name="Stuckert A."/>
        </authorList>
    </citation>
    <scope>NUCLEOTIDE SEQUENCE</scope>
</reference>
<dbReference type="EMBL" id="CATNWA010020255">
    <property type="protein sequence ID" value="CAI9617465.1"/>
    <property type="molecule type" value="Genomic_DNA"/>
</dbReference>
<feature type="non-terminal residue" evidence="1">
    <location>
        <position position="1"/>
    </location>
</feature>
<name>A0ABN9H703_9NEOB</name>
<proteinExistence type="predicted"/>
<accession>A0ABN9H703</accession>
<evidence type="ECO:0000313" key="1">
    <source>
        <dbReference type="EMBL" id="CAI9617465.1"/>
    </source>
</evidence>
<protein>
    <submittedName>
        <fullName evidence="1">Uncharacterized protein</fullName>
    </submittedName>
</protein>
<organism evidence="1 2">
    <name type="scientific">Staurois parvus</name>
    <dbReference type="NCBI Taxonomy" id="386267"/>
    <lineage>
        <taxon>Eukaryota</taxon>
        <taxon>Metazoa</taxon>
        <taxon>Chordata</taxon>
        <taxon>Craniata</taxon>
        <taxon>Vertebrata</taxon>
        <taxon>Euteleostomi</taxon>
        <taxon>Amphibia</taxon>
        <taxon>Batrachia</taxon>
        <taxon>Anura</taxon>
        <taxon>Neobatrachia</taxon>
        <taxon>Ranoidea</taxon>
        <taxon>Ranidae</taxon>
        <taxon>Staurois</taxon>
    </lineage>
</organism>
<evidence type="ECO:0000313" key="2">
    <source>
        <dbReference type="Proteomes" id="UP001162483"/>
    </source>
</evidence>
<comment type="caution">
    <text evidence="1">The sequence shown here is derived from an EMBL/GenBank/DDBJ whole genome shotgun (WGS) entry which is preliminary data.</text>
</comment>
<sequence length="44" mass="4870">AIAKEHRQGRGLYVNNKDLSPVSTSTLLCIAVHSRAIIKHKQTN</sequence>